<reference evidence="3 4" key="1">
    <citation type="submission" date="2023-08" db="EMBL/GenBank/DDBJ databases">
        <title>Black Yeasts Isolated from many extreme environments.</title>
        <authorList>
            <person name="Coleine C."/>
            <person name="Stajich J.E."/>
            <person name="Selbmann L."/>
        </authorList>
    </citation>
    <scope>NUCLEOTIDE SEQUENCE [LARGE SCALE GENOMIC DNA]</scope>
    <source>
        <strain evidence="3 4">CCFEE 5935</strain>
    </source>
</reference>
<keyword evidence="2" id="KW-0472">Membrane</keyword>
<comment type="caution">
    <text evidence="3">The sequence shown here is derived from an EMBL/GenBank/DDBJ whole genome shotgun (WGS) entry which is preliminary data.</text>
</comment>
<dbReference type="AlphaFoldDB" id="A0AAV9PI10"/>
<dbReference type="PANTHER" id="PTHR37576">
    <property type="entry name" value="DEFECT AT LOW TEMPERATURE PROTEIN 1"/>
    <property type="match status" value="1"/>
</dbReference>
<accession>A0AAV9PI10</accession>
<dbReference type="InterPro" id="IPR021514">
    <property type="entry name" value="DUF3176"/>
</dbReference>
<protein>
    <submittedName>
        <fullName evidence="3">Uncharacterized protein</fullName>
    </submittedName>
</protein>
<dbReference type="Pfam" id="PF11374">
    <property type="entry name" value="DUF3176"/>
    <property type="match status" value="1"/>
</dbReference>
<dbReference type="Proteomes" id="UP001337655">
    <property type="component" value="Unassembled WGS sequence"/>
</dbReference>
<name>A0AAV9PI10_9PEZI</name>
<evidence type="ECO:0000256" key="1">
    <source>
        <dbReference type="SAM" id="MobiDB-lite"/>
    </source>
</evidence>
<evidence type="ECO:0000256" key="2">
    <source>
        <dbReference type="SAM" id="Phobius"/>
    </source>
</evidence>
<gene>
    <name evidence="3" type="ORF">LTR77_001934</name>
</gene>
<dbReference type="PANTHER" id="PTHR37576:SF2">
    <property type="entry name" value="DEFECT AT LOW TEMPERATURE PROTEIN 1"/>
    <property type="match status" value="1"/>
</dbReference>
<feature type="transmembrane region" description="Helical" evidence="2">
    <location>
        <begin position="163"/>
        <end position="189"/>
    </location>
</feature>
<dbReference type="EMBL" id="JAVRRT010000003">
    <property type="protein sequence ID" value="KAK5173253.1"/>
    <property type="molecule type" value="Genomic_DNA"/>
</dbReference>
<dbReference type="GeneID" id="89923281"/>
<proteinExistence type="predicted"/>
<feature type="transmembrane region" description="Helical" evidence="2">
    <location>
        <begin position="126"/>
        <end position="148"/>
    </location>
</feature>
<keyword evidence="4" id="KW-1185">Reference proteome</keyword>
<dbReference type="RefSeq" id="XP_064661948.1">
    <property type="nucleotide sequence ID" value="XM_064799193.1"/>
</dbReference>
<feature type="region of interest" description="Disordered" evidence="1">
    <location>
        <begin position="46"/>
        <end position="113"/>
    </location>
</feature>
<organism evidence="3 4">
    <name type="scientific">Saxophila tyrrhenica</name>
    <dbReference type="NCBI Taxonomy" id="1690608"/>
    <lineage>
        <taxon>Eukaryota</taxon>
        <taxon>Fungi</taxon>
        <taxon>Dikarya</taxon>
        <taxon>Ascomycota</taxon>
        <taxon>Pezizomycotina</taxon>
        <taxon>Dothideomycetes</taxon>
        <taxon>Dothideomycetidae</taxon>
        <taxon>Mycosphaerellales</taxon>
        <taxon>Extremaceae</taxon>
        <taxon>Saxophila</taxon>
    </lineage>
</organism>
<feature type="transmembrane region" description="Helical" evidence="2">
    <location>
        <begin position="588"/>
        <end position="610"/>
    </location>
</feature>
<evidence type="ECO:0000313" key="4">
    <source>
        <dbReference type="Proteomes" id="UP001337655"/>
    </source>
</evidence>
<keyword evidence="2" id="KW-1133">Transmembrane helix</keyword>
<sequence length="693" mass="75087">MSGFATIDRFLLYYQQAIFKSAQSFFSAKIPHPLNHHVGAMSKATIDPGSSVTGQHSAAEIEKQPTSKITSDTSLTDTTDSWSPLSNVSTFLPDHDQTGLPAQRTRNSSRPLSRPWKPTLFRAGPLSGILAMLVALTSIVVSLAILVASDGAAVSSWEAQPSIYLAICTAVANLAMRYACLQGVVIAWWTRAFKGSITLGKLHHDWRSGSTLKGAILAGRHLGLLSLATIFSTVVVVDGPLLQQSSAVKSASFDSVPLPLEIMIAQQIPRGYSGYWARGEDLGFDQTPYNEQFNTTMPGPNGTEVSNTLFVTETDQFEQTIGRPYLADDGIPGITSGCKGRCRATINAPAFALTECTSHQLPVDYHQSVGFLKSQALNIAPPLNQELFFVAEVLITEPGGLETVTILTGYSKTRNCVGTLNYTSCSLRSATARYNVTIEQDRITLINPAHPRIIAYANNSLTNGTVIPRLSGYSSTLGGIVTIDQKAWASMVAAFIEHSRLSFQRFTNGQDVNYLLPGDDTCRSYNDPWEDALASLNKLMVYVGAAAGQENMAFLEARMDPGVAARTKTSVTAYQIGEHNVFRTDYKWFVAAAIVELVCICLVAPTYWGWWRLGRSVSFSPLEIAKAFEAPMLAGCHWNSSGRDAARAVGDVRVQYGFTGPLPGPESTKLAFMHPAPQAGSDTCHETATEKQM</sequence>
<evidence type="ECO:0000313" key="3">
    <source>
        <dbReference type="EMBL" id="KAK5173253.1"/>
    </source>
</evidence>
<feature type="compositionally biased region" description="Low complexity" evidence="1">
    <location>
        <begin position="66"/>
        <end position="86"/>
    </location>
</feature>
<keyword evidence="2" id="KW-0812">Transmembrane</keyword>